<feature type="transmembrane region" description="Helical" evidence="1">
    <location>
        <begin position="33"/>
        <end position="57"/>
    </location>
</feature>
<evidence type="ECO:0000313" key="2">
    <source>
        <dbReference type="EMBL" id="JAD87535.1"/>
    </source>
</evidence>
<keyword evidence="1" id="KW-0472">Membrane</keyword>
<dbReference type="EMBL" id="GBRH01210360">
    <property type="protein sequence ID" value="JAD87535.1"/>
    <property type="molecule type" value="Transcribed_RNA"/>
</dbReference>
<keyword evidence="1" id="KW-1133">Transmembrane helix</keyword>
<protein>
    <submittedName>
        <fullName evidence="2">Uncharacterized protein</fullName>
    </submittedName>
</protein>
<proteinExistence type="predicted"/>
<name>A0A0A9DPE6_ARUDO</name>
<reference evidence="2" key="1">
    <citation type="submission" date="2014-09" db="EMBL/GenBank/DDBJ databases">
        <authorList>
            <person name="Magalhaes I.L.F."/>
            <person name="Oliveira U."/>
            <person name="Santos F.R."/>
            <person name="Vidigal T.H.D.A."/>
            <person name="Brescovit A.D."/>
            <person name="Santos A.J."/>
        </authorList>
    </citation>
    <scope>NUCLEOTIDE SEQUENCE</scope>
    <source>
        <tissue evidence="2">Shoot tissue taken approximately 20 cm above the soil surface</tissue>
    </source>
</reference>
<keyword evidence="1" id="KW-0812">Transmembrane</keyword>
<organism evidence="2">
    <name type="scientific">Arundo donax</name>
    <name type="common">Giant reed</name>
    <name type="synonym">Donax arundinaceus</name>
    <dbReference type="NCBI Taxonomy" id="35708"/>
    <lineage>
        <taxon>Eukaryota</taxon>
        <taxon>Viridiplantae</taxon>
        <taxon>Streptophyta</taxon>
        <taxon>Embryophyta</taxon>
        <taxon>Tracheophyta</taxon>
        <taxon>Spermatophyta</taxon>
        <taxon>Magnoliopsida</taxon>
        <taxon>Liliopsida</taxon>
        <taxon>Poales</taxon>
        <taxon>Poaceae</taxon>
        <taxon>PACMAD clade</taxon>
        <taxon>Arundinoideae</taxon>
        <taxon>Arundineae</taxon>
        <taxon>Arundo</taxon>
    </lineage>
</organism>
<dbReference type="AlphaFoldDB" id="A0A0A9DPE6"/>
<sequence length="64" mass="6959">MHSFAPLCLIFYLAVLLFQDVLRRRRSRKGDAGFSLTFAAFAGLIGLLVGLLMSLIFSSPPATA</sequence>
<accession>A0A0A9DPE6</accession>
<reference evidence="2" key="2">
    <citation type="journal article" date="2015" name="Data Brief">
        <title>Shoot transcriptome of the giant reed, Arundo donax.</title>
        <authorList>
            <person name="Barrero R.A."/>
            <person name="Guerrero F.D."/>
            <person name="Moolhuijzen P."/>
            <person name="Goolsby J.A."/>
            <person name="Tidwell J."/>
            <person name="Bellgard S.E."/>
            <person name="Bellgard M.I."/>
        </authorList>
    </citation>
    <scope>NUCLEOTIDE SEQUENCE</scope>
    <source>
        <tissue evidence="2">Shoot tissue taken approximately 20 cm above the soil surface</tissue>
    </source>
</reference>
<evidence type="ECO:0000256" key="1">
    <source>
        <dbReference type="SAM" id="Phobius"/>
    </source>
</evidence>